<reference evidence="9 10" key="1">
    <citation type="submission" date="2018-10" db="EMBL/GenBank/DDBJ databases">
        <title>Genomic Encyclopedia of Type Strains, Phase IV (KMG-IV): sequencing the most valuable type-strain genomes for metagenomic binning, comparative biology and taxonomic classification.</title>
        <authorList>
            <person name="Goeker M."/>
        </authorList>
    </citation>
    <scope>NUCLEOTIDE SEQUENCE [LARGE SCALE GENOMIC DNA]</scope>
    <source>
        <strain evidence="9 10">DSM 4734</strain>
    </source>
</reference>
<gene>
    <name evidence="9" type="ORF">C7435_2394</name>
</gene>
<feature type="transmembrane region" description="Helical" evidence="7">
    <location>
        <begin position="148"/>
        <end position="174"/>
    </location>
</feature>
<proteinExistence type="predicted"/>
<dbReference type="PANTHER" id="PTHR23505:SF79">
    <property type="entry name" value="PROTEIN SPINSTER"/>
    <property type="match status" value="1"/>
</dbReference>
<feature type="domain" description="Major facilitator superfamily (MFS) profile" evidence="8">
    <location>
        <begin position="22"/>
        <end position="430"/>
    </location>
</feature>
<protein>
    <submittedName>
        <fullName evidence="9">Sugar phosphate permease</fullName>
    </submittedName>
</protein>
<feature type="transmembrane region" description="Helical" evidence="7">
    <location>
        <begin position="275"/>
        <end position="296"/>
    </location>
</feature>
<comment type="subcellular location">
    <subcellularLocation>
        <location evidence="1">Membrane</location>
        <topology evidence="1">Multi-pass membrane protein</topology>
    </subcellularLocation>
</comment>
<name>A0A495D5P2_9PROT</name>
<feature type="transmembrane region" description="Helical" evidence="7">
    <location>
        <begin position="60"/>
        <end position="81"/>
    </location>
</feature>
<feature type="transmembrane region" description="Helical" evidence="7">
    <location>
        <begin position="332"/>
        <end position="357"/>
    </location>
</feature>
<evidence type="ECO:0000256" key="4">
    <source>
        <dbReference type="ARBA" id="ARBA00022989"/>
    </source>
</evidence>
<feature type="transmembrane region" description="Helical" evidence="7">
    <location>
        <begin position="238"/>
        <end position="263"/>
    </location>
</feature>
<evidence type="ECO:0000259" key="8">
    <source>
        <dbReference type="PROSITE" id="PS50850"/>
    </source>
</evidence>
<dbReference type="SUPFAM" id="SSF103473">
    <property type="entry name" value="MFS general substrate transporter"/>
    <property type="match status" value="1"/>
</dbReference>
<dbReference type="Gene3D" id="1.20.1250.20">
    <property type="entry name" value="MFS general substrate transporter like domains"/>
    <property type="match status" value="2"/>
</dbReference>
<feature type="transmembrane region" description="Helical" evidence="7">
    <location>
        <begin position="308"/>
        <end position="326"/>
    </location>
</feature>
<dbReference type="InterPro" id="IPR020846">
    <property type="entry name" value="MFS_dom"/>
</dbReference>
<feature type="transmembrane region" description="Helical" evidence="7">
    <location>
        <begin position="180"/>
        <end position="198"/>
    </location>
</feature>
<dbReference type="OrthoDB" id="7473300at2"/>
<feature type="transmembrane region" description="Helical" evidence="7">
    <location>
        <begin position="88"/>
        <end position="108"/>
    </location>
</feature>
<evidence type="ECO:0000256" key="7">
    <source>
        <dbReference type="SAM" id="Phobius"/>
    </source>
</evidence>
<dbReference type="Proteomes" id="UP000273675">
    <property type="component" value="Unassembled WGS sequence"/>
</dbReference>
<dbReference type="PANTHER" id="PTHR23505">
    <property type="entry name" value="SPINSTER"/>
    <property type="match status" value="1"/>
</dbReference>
<dbReference type="Pfam" id="PF07690">
    <property type="entry name" value="MFS_1"/>
    <property type="match status" value="1"/>
</dbReference>
<keyword evidence="5 7" id="KW-0472">Membrane</keyword>
<comment type="caution">
    <text evidence="9">The sequence shown here is derived from an EMBL/GenBank/DDBJ whole genome shotgun (WGS) entry which is preliminary data.</text>
</comment>
<feature type="transmembrane region" description="Helical" evidence="7">
    <location>
        <begin position="409"/>
        <end position="427"/>
    </location>
</feature>
<dbReference type="InterPro" id="IPR011701">
    <property type="entry name" value="MFS"/>
</dbReference>
<feature type="transmembrane region" description="Helical" evidence="7">
    <location>
        <begin position="21"/>
        <end position="40"/>
    </location>
</feature>
<evidence type="ECO:0000256" key="2">
    <source>
        <dbReference type="ARBA" id="ARBA00022448"/>
    </source>
</evidence>
<feature type="transmembrane region" description="Helical" evidence="7">
    <location>
        <begin position="114"/>
        <end position="136"/>
    </location>
</feature>
<keyword evidence="2" id="KW-0813">Transport</keyword>
<sequence length="455" mass="48907">MASEKTVDEGRQSGGAGYRTYVMVLLFLVYTFNFLDRQIISILGEPIKNEFDLTDEQLGALGGFAFAFLYSTFGVPIAWLADRWSRTWIMAISLTLWSAFTAVSGLVQNYTQLFLARMGVGIGEAGGVAPAYSIIADYFPPDQRGRALAFYSLGIPVGSAFGVIAGALIASGAIGDGLDWRAAFIIVGVAGVILAPIFRLTVKEPKRGVYDAPRPVSEGTKAPGLPTVLGFLSKKPSFWFLVLGASCSSMMGYGIFFWIPSFLARSYGLGLVDRGWLFGGILFVGGCIGILMGGVLGDRLGKAKKSAYAKVPAFAFLLTFPFYVAAVLAPNIYIASVLFLVPTALGLMWLGPVLSAFQHLVRPSMRATASSIFLLINNLLGIGVGVYVLGKLSTMLEPTFGEESLRYSILLGSLLYIVAAILFFVAARTLERDWEKDPDTVPVPQAELPTEAEPS</sequence>
<dbReference type="CDD" id="cd17328">
    <property type="entry name" value="MFS_spinster_like"/>
    <property type="match status" value="1"/>
</dbReference>
<feature type="region of interest" description="Disordered" evidence="6">
    <location>
        <begin position="436"/>
        <end position="455"/>
    </location>
</feature>
<evidence type="ECO:0000256" key="3">
    <source>
        <dbReference type="ARBA" id="ARBA00022692"/>
    </source>
</evidence>
<dbReference type="GO" id="GO:0016020">
    <property type="term" value="C:membrane"/>
    <property type="evidence" value="ECO:0007669"/>
    <property type="project" value="UniProtKB-SubCell"/>
</dbReference>
<dbReference type="InterPro" id="IPR036259">
    <property type="entry name" value="MFS_trans_sf"/>
</dbReference>
<evidence type="ECO:0000313" key="9">
    <source>
        <dbReference type="EMBL" id="RKQ96142.1"/>
    </source>
</evidence>
<dbReference type="EMBL" id="RBIM01000005">
    <property type="protein sequence ID" value="RKQ96142.1"/>
    <property type="molecule type" value="Genomic_DNA"/>
</dbReference>
<dbReference type="PROSITE" id="PS50850">
    <property type="entry name" value="MFS"/>
    <property type="match status" value="1"/>
</dbReference>
<organism evidence="9 10">
    <name type="scientific">Maricaulis maris</name>
    <dbReference type="NCBI Taxonomy" id="74318"/>
    <lineage>
        <taxon>Bacteria</taxon>
        <taxon>Pseudomonadati</taxon>
        <taxon>Pseudomonadota</taxon>
        <taxon>Alphaproteobacteria</taxon>
        <taxon>Maricaulales</taxon>
        <taxon>Maricaulaceae</taxon>
        <taxon>Maricaulis</taxon>
    </lineage>
</organism>
<dbReference type="AlphaFoldDB" id="A0A495D5P2"/>
<accession>A0A495D5P2</accession>
<evidence type="ECO:0000256" key="6">
    <source>
        <dbReference type="SAM" id="MobiDB-lite"/>
    </source>
</evidence>
<evidence type="ECO:0000313" key="10">
    <source>
        <dbReference type="Proteomes" id="UP000273675"/>
    </source>
</evidence>
<keyword evidence="3 7" id="KW-0812">Transmembrane</keyword>
<dbReference type="InterPro" id="IPR044770">
    <property type="entry name" value="MFS_spinster-like"/>
</dbReference>
<evidence type="ECO:0000256" key="5">
    <source>
        <dbReference type="ARBA" id="ARBA00023136"/>
    </source>
</evidence>
<keyword evidence="4 7" id="KW-1133">Transmembrane helix</keyword>
<evidence type="ECO:0000256" key="1">
    <source>
        <dbReference type="ARBA" id="ARBA00004141"/>
    </source>
</evidence>
<feature type="transmembrane region" description="Helical" evidence="7">
    <location>
        <begin position="369"/>
        <end position="389"/>
    </location>
</feature>
<dbReference type="GO" id="GO:0022857">
    <property type="term" value="F:transmembrane transporter activity"/>
    <property type="evidence" value="ECO:0007669"/>
    <property type="project" value="InterPro"/>
</dbReference>